<dbReference type="InterPro" id="IPR051532">
    <property type="entry name" value="Ester_Hydrolysis_Enzymes"/>
</dbReference>
<gene>
    <name evidence="2" type="ORF">GCM10010873_24710</name>
</gene>
<dbReference type="Pfam" id="PF13472">
    <property type="entry name" value="Lipase_GDSL_2"/>
    <property type="match status" value="1"/>
</dbReference>
<sequence>MLISPLHAETTVLALGDSLTAGYGLPQDQGFVPQLQAWLADKGQAVKIVNAGVSGDTTAGGLSRTDWSLTPDVDAVIVNLGGNDMLRGIDPSTSRANLDAILAKVKAKGLPVLLVSLRAPGNYGADFKSNFDAMYPDLAAEYGAVLADNYFFPVINQSTRLLDPAYMQADGIHPNAKGVAKILDALGPKVQELLAKLPS</sequence>
<dbReference type="Gene3D" id="3.40.50.1110">
    <property type="entry name" value="SGNH hydrolase"/>
    <property type="match status" value="1"/>
</dbReference>
<dbReference type="SUPFAM" id="SSF52266">
    <property type="entry name" value="SGNH hydrolase"/>
    <property type="match status" value="1"/>
</dbReference>
<proteinExistence type="predicted"/>
<feature type="domain" description="SGNH hydrolase-type esterase" evidence="1">
    <location>
        <begin position="14"/>
        <end position="179"/>
    </location>
</feature>
<dbReference type="EMBL" id="BSPP01000008">
    <property type="protein sequence ID" value="GLS87497.1"/>
    <property type="molecule type" value="Genomic_DNA"/>
</dbReference>
<evidence type="ECO:0000259" key="1">
    <source>
        <dbReference type="Pfam" id="PF13472"/>
    </source>
</evidence>
<dbReference type="CDD" id="cd01822">
    <property type="entry name" value="Lysophospholipase_L1_like"/>
    <property type="match status" value="1"/>
</dbReference>
<comment type="caution">
    <text evidence="2">The sequence shown here is derived from an EMBL/GenBank/DDBJ whole genome shotgun (WGS) entry which is preliminary data.</text>
</comment>
<evidence type="ECO:0000313" key="3">
    <source>
        <dbReference type="Proteomes" id="UP001157355"/>
    </source>
</evidence>
<dbReference type="InterPro" id="IPR013830">
    <property type="entry name" value="SGNH_hydro"/>
</dbReference>
<dbReference type="PANTHER" id="PTHR30383">
    <property type="entry name" value="THIOESTERASE 1/PROTEASE 1/LYSOPHOSPHOLIPASE L1"/>
    <property type="match status" value="1"/>
</dbReference>
<dbReference type="AlphaFoldDB" id="A0AA37X0X2"/>
<dbReference type="Proteomes" id="UP001157355">
    <property type="component" value="Unassembled WGS sequence"/>
</dbReference>
<evidence type="ECO:0000313" key="2">
    <source>
        <dbReference type="EMBL" id="GLS87497.1"/>
    </source>
</evidence>
<name>A0AA37X0X2_9RHOB</name>
<accession>A0AA37X0X2</accession>
<reference evidence="2 3" key="1">
    <citation type="journal article" date="2014" name="Int. J. Syst. Evol. Microbiol.">
        <title>Complete genome sequence of Corynebacterium casei LMG S-19264T (=DSM 44701T), isolated from a smear-ripened cheese.</title>
        <authorList>
            <consortium name="US DOE Joint Genome Institute (JGI-PGF)"/>
            <person name="Walter F."/>
            <person name="Albersmeier A."/>
            <person name="Kalinowski J."/>
            <person name="Ruckert C."/>
        </authorList>
    </citation>
    <scope>NUCLEOTIDE SEQUENCE [LARGE SCALE GENOMIC DNA]</scope>
    <source>
        <strain evidence="2 3">NBRC 111766</strain>
    </source>
</reference>
<organism evidence="2 3">
    <name type="scientific">Cypionkella aquatica</name>
    <dbReference type="NCBI Taxonomy" id="1756042"/>
    <lineage>
        <taxon>Bacteria</taxon>
        <taxon>Pseudomonadati</taxon>
        <taxon>Pseudomonadota</taxon>
        <taxon>Alphaproteobacteria</taxon>
        <taxon>Rhodobacterales</taxon>
        <taxon>Paracoccaceae</taxon>
        <taxon>Cypionkella</taxon>
    </lineage>
</organism>
<dbReference type="PANTHER" id="PTHR30383:SF24">
    <property type="entry name" value="THIOESTERASE 1_PROTEASE 1_LYSOPHOSPHOLIPASE L1"/>
    <property type="match status" value="1"/>
</dbReference>
<dbReference type="InterPro" id="IPR036514">
    <property type="entry name" value="SGNH_hydro_sf"/>
</dbReference>
<keyword evidence="3" id="KW-1185">Reference proteome</keyword>
<protein>
    <submittedName>
        <fullName evidence="2">Arylesterase</fullName>
    </submittedName>
</protein>
<dbReference type="GO" id="GO:0004622">
    <property type="term" value="F:phosphatidylcholine lysophospholipase activity"/>
    <property type="evidence" value="ECO:0007669"/>
    <property type="project" value="TreeGrafter"/>
</dbReference>